<evidence type="ECO:0000313" key="3">
    <source>
        <dbReference type="Proteomes" id="UP000807825"/>
    </source>
</evidence>
<reference evidence="2" key="1">
    <citation type="submission" date="2020-07" db="EMBL/GenBank/DDBJ databases">
        <title>Huge and variable diversity of episymbiotic CPR bacteria and DPANN archaea in groundwater ecosystems.</title>
        <authorList>
            <person name="He C.Y."/>
            <person name="Keren R."/>
            <person name="Whittaker M."/>
            <person name="Farag I.F."/>
            <person name="Doudna J."/>
            <person name="Cate J.H.D."/>
            <person name="Banfield J.F."/>
        </authorList>
    </citation>
    <scope>NUCLEOTIDE SEQUENCE</scope>
    <source>
        <strain evidence="2">NC_groundwater_1664_Pr3_B-0.1um_52_9</strain>
    </source>
</reference>
<feature type="region of interest" description="Disordered" evidence="1">
    <location>
        <begin position="162"/>
        <end position="201"/>
    </location>
</feature>
<gene>
    <name evidence="2" type="ORF">HY912_06895</name>
</gene>
<accession>A0A9D6V1V0</accession>
<proteinExistence type="predicted"/>
<evidence type="ECO:0000313" key="2">
    <source>
        <dbReference type="EMBL" id="MBI5249204.1"/>
    </source>
</evidence>
<name>A0A9D6V1V0_9BACT</name>
<protein>
    <submittedName>
        <fullName evidence="2">Uncharacterized protein</fullName>
    </submittedName>
</protein>
<dbReference type="AlphaFoldDB" id="A0A9D6V1V0"/>
<sequence>MMRNLIVIVLFLLVFSGALRPALGEGPCETERIQWGDAFDSLRKAMDDYRSIKNESIAPRIGEVVAKGPKGSMAAAIQAALKNRGDRMAESGRGCQAAVSKERTAYDIWRRCSGAGQQRKNIPSQSGLGAVSRERDRLLADLQDLLLDEAYVQYKGQAAVSANGSEYEPSEQRGASQEDRWMGYRGQAPASSWPGYQGYYR</sequence>
<comment type="caution">
    <text evidence="2">The sequence shown here is derived from an EMBL/GenBank/DDBJ whole genome shotgun (WGS) entry which is preliminary data.</text>
</comment>
<dbReference type="EMBL" id="JACRDE010000191">
    <property type="protein sequence ID" value="MBI5249204.1"/>
    <property type="molecule type" value="Genomic_DNA"/>
</dbReference>
<organism evidence="2 3">
    <name type="scientific">Desulfomonile tiedjei</name>
    <dbReference type="NCBI Taxonomy" id="2358"/>
    <lineage>
        <taxon>Bacteria</taxon>
        <taxon>Pseudomonadati</taxon>
        <taxon>Thermodesulfobacteriota</taxon>
        <taxon>Desulfomonilia</taxon>
        <taxon>Desulfomonilales</taxon>
        <taxon>Desulfomonilaceae</taxon>
        <taxon>Desulfomonile</taxon>
    </lineage>
</organism>
<evidence type="ECO:0000256" key="1">
    <source>
        <dbReference type="SAM" id="MobiDB-lite"/>
    </source>
</evidence>
<dbReference type="Proteomes" id="UP000807825">
    <property type="component" value="Unassembled WGS sequence"/>
</dbReference>